<reference evidence="2" key="1">
    <citation type="journal article" date="2019" name="Mar. Drugs">
        <title>Conotoxin diversity in the venom gland transcriptome of the Magician's Cone, Pionoconus magus.</title>
        <authorList>
            <person name="Pardos-Blas J.R."/>
            <person name="Irisarri I."/>
            <person name="Abalde S."/>
            <person name="Tenorio M.J."/>
            <person name="Zardoya R."/>
        </authorList>
    </citation>
    <scope>NUCLEOTIDE SEQUENCE</scope>
    <source>
        <tissue evidence="2">Venom gland</tissue>
    </source>
</reference>
<dbReference type="EMBL" id="MN517452">
    <property type="protein sequence ID" value="QFQ61135.1"/>
    <property type="molecule type" value="mRNA"/>
</dbReference>
<keyword evidence="1" id="KW-0732">Signal</keyword>
<evidence type="ECO:0000256" key="1">
    <source>
        <dbReference type="SAM" id="SignalP"/>
    </source>
</evidence>
<evidence type="ECO:0000313" key="2">
    <source>
        <dbReference type="EMBL" id="QFQ61135.1"/>
    </source>
</evidence>
<protein>
    <submittedName>
        <fullName evidence="2">Superfamily Cerm-07</fullName>
    </submittedName>
</protein>
<feature type="chain" id="PRO_5024285601" evidence="1">
    <location>
        <begin position="25"/>
        <end position="91"/>
    </location>
</feature>
<sequence>MRLTTMHSVILMLLLVFAFDNVDGDEPGQTARDVDNGKFMSILRSEGNPAAFFMPRERRTLCMNQQCPTQCRPPCYCSADNQCWKFDINGK</sequence>
<accession>A0A5P8I0U3</accession>
<organism evidence="2">
    <name type="scientific">Conus magus</name>
    <name type="common">Magical cone</name>
    <dbReference type="NCBI Taxonomy" id="6492"/>
    <lineage>
        <taxon>Eukaryota</taxon>
        <taxon>Metazoa</taxon>
        <taxon>Spiralia</taxon>
        <taxon>Lophotrochozoa</taxon>
        <taxon>Mollusca</taxon>
        <taxon>Gastropoda</taxon>
        <taxon>Caenogastropoda</taxon>
        <taxon>Neogastropoda</taxon>
        <taxon>Conoidea</taxon>
        <taxon>Conidae</taxon>
        <taxon>Conus</taxon>
        <taxon>Pionoconus</taxon>
    </lineage>
</organism>
<proteinExistence type="evidence at transcript level"/>
<dbReference type="AlphaFoldDB" id="A0A5P8I0U3"/>
<name>A0A5P8I0U3_CONMA</name>
<feature type="signal peptide" evidence="1">
    <location>
        <begin position="1"/>
        <end position="24"/>
    </location>
</feature>